<dbReference type="GO" id="GO:0016787">
    <property type="term" value="F:hydrolase activity"/>
    <property type="evidence" value="ECO:0007669"/>
    <property type="project" value="UniProtKB-KW"/>
</dbReference>
<evidence type="ECO:0000256" key="3">
    <source>
        <dbReference type="SAM" id="MobiDB-lite"/>
    </source>
</evidence>
<accession>A0A9P4WDI1</accession>
<dbReference type="InterPro" id="IPR029058">
    <property type="entry name" value="AB_hydrolase_fold"/>
</dbReference>
<evidence type="ECO:0000259" key="4">
    <source>
        <dbReference type="Pfam" id="PF07859"/>
    </source>
</evidence>
<reference evidence="5" key="1">
    <citation type="submission" date="2019-04" db="EMBL/GenBank/DDBJ databases">
        <title>Sequencing of skin fungus with MAO and IRED activity.</title>
        <authorList>
            <person name="Marsaioli A.J."/>
            <person name="Bonatto J.M.C."/>
            <person name="Reis Junior O."/>
        </authorList>
    </citation>
    <scope>NUCLEOTIDE SEQUENCE</scope>
    <source>
        <strain evidence="5">30M1</strain>
    </source>
</reference>
<feature type="compositionally biased region" description="Basic residues" evidence="3">
    <location>
        <begin position="343"/>
        <end position="352"/>
    </location>
</feature>
<dbReference type="InterPro" id="IPR050300">
    <property type="entry name" value="GDXG_lipolytic_enzyme"/>
</dbReference>
<evidence type="ECO:0000313" key="6">
    <source>
        <dbReference type="Proteomes" id="UP000801428"/>
    </source>
</evidence>
<dbReference type="OrthoDB" id="433474at2759"/>
<feature type="region of interest" description="Disordered" evidence="3">
    <location>
        <begin position="317"/>
        <end position="352"/>
    </location>
</feature>
<protein>
    <recommendedName>
        <fullName evidence="4">Alpha/beta hydrolase fold-3 domain-containing protein</fullName>
    </recommendedName>
</protein>
<evidence type="ECO:0000256" key="2">
    <source>
        <dbReference type="ARBA" id="ARBA00022801"/>
    </source>
</evidence>
<dbReference type="Proteomes" id="UP000801428">
    <property type="component" value="Unassembled WGS sequence"/>
</dbReference>
<gene>
    <name evidence="5" type="ORF">E8E13_003495</name>
</gene>
<dbReference type="PANTHER" id="PTHR48081">
    <property type="entry name" value="AB HYDROLASE SUPERFAMILY PROTEIN C4A8.06C"/>
    <property type="match status" value="1"/>
</dbReference>
<keyword evidence="2" id="KW-0378">Hydrolase</keyword>
<dbReference type="InterPro" id="IPR002168">
    <property type="entry name" value="Lipase_GDXG_HIS_AS"/>
</dbReference>
<evidence type="ECO:0000256" key="1">
    <source>
        <dbReference type="ARBA" id="ARBA00010515"/>
    </source>
</evidence>
<keyword evidence="6" id="KW-1185">Reference proteome</keyword>
<name>A0A9P4WDI1_CURKU</name>
<dbReference type="PROSITE" id="PS01173">
    <property type="entry name" value="LIPASE_GDXG_HIS"/>
    <property type="match status" value="1"/>
</dbReference>
<dbReference type="Pfam" id="PF07859">
    <property type="entry name" value="Abhydrolase_3"/>
    <property type="match status" value="1"/>
</dbReference>
<dbReference type="Gene3D" id="3.40.50.1820">
    <property type="entry name" value="alpha/beta hydrolase"/>
    <property type="match status" value="1"/>
</dbReference>
<dbReference type="InterPro" id="IPR013094">
    <property type="entry name" value="AB_hydrolase_3"/>
</dbReference>
<organism evidence="5 6">
    <name type="scientific">Curvularia kusanoi</name>
    <name type="common">Cochliobolus kusanoi</name>
    <dbReference type="NCBI Taxonomy" id="90978"/>
    <lineage>
        <taxon>Eukaryota</taxon>
        <taxon>Fungi</taxon>
        <taxon>Dikarya</taxon>
        <taxon>Ascomycota</taxon>
        <taxon>Pezizomycotina</taxon>
        <taxon>Dothideomycetes</taxon>
        <taxon>Pleosporomycetidae</taxon>
        <taxon>Pleosporales</taxon>
        <taxon>Pleosporineae</taxon>
        <taxon>Pleosporaceae</taxon>
        <taxon>Curvularia</taxon>
    </lineage>
</organism>
<dbReference type="PANTHER" id="PTHR48081:SF8">
    <property type="entry name" value="ALPHA_BETA HYDROLASE FOLD-3 DOMAIN-CONTAINING PROTEIN-RELATED"/>
    <property type="match status" value="1"/>
</dbReference>
<sequence length="352" mass="38736">MTAPPVYLDPLNQAFADAAATQPPLESLTVEQFRTEVDLLQQHEPMSGVTRSEFTVPFEDGVKTYVFKPDGFQDYLPVVFFFHGGAWIGGNVSSHDSLCRDIATQTGFAVVFPEYTLAPEARYPTQHEQCYALVKWVKKHGNTKGLSQDLFAIVGDSAGGQLTTAVTILTSTRKPLINIAYQVLISPVTDTVTTDRDTPSEHRFFDGPFLSVPFMRKAIDAYIPEADDRTSELATARNITAKDAARQPPTLIINSAADILRDHGILYGEILQKAGVDVAIITGHGQLHDSLLFEAVRSGATSQAMVRLMTAQLKQALKGAETSKRESSKRLRDEVGEESTKQPAKRRARRDL</sequence>
<feature type="domain" description="Alpha/beta hydrolase fold-3" evidence="4">
    <location>
        <begin position="79"/>
        <end position="289"/>
    </location>
</feature>
<dbReference type="EMBL" id="SWKU01000004">
    <property type="protein sequence ID" value="KAF3007433.1"/>
    <property type="molecule type" value="Genomic_DNA"/>
</dbReference>
<proteinExistence type="inferred from homology"/>
<feature type="compositionally biased region" description="Basic and acidic residues" evidence="3">
    <location>
        <begin position="321"/>
        <end position="340"/>
    </location>
</feature>
<comment type="caution">
    <text evidence="5">The sequence shown here is derived from an EMBL/GenBank/DDBJ whole genome shotgun (WGS) entry which is preliminary data.</text>
</comment>
<comment type="similarity">
    <text evidence="1">Belongs to the 'GDXG' lipolytic enzyme family.</text>
</comment>
<evidence type="ECO:0000313" key="5">
    <source>
        <dbReference type="EMBL" id="KAF3007433.1"/>
    </source>
</evidence>
<dbReference type="SUPFAM" id="SSF53474">
    <property type="entry name" value="alpha/beta-Hydrolases"/>
    <property type="match status" value="1"/>
</dbReference>
<dbReference type="AlphaFoldDB" id="A0A9P4WDI1"/>